<evidence type="ECO:0000259" key="1">
    <source>
        <dbReference type="Pfam" id="PF10551"/>
    </source>
</evidence>
<dbReference type="AlphaFoldDB" id="A0A914YCX1"/>
<keyword evidence="2" id="KW-1185">Reference proteome</keyword>
<dbReference type="Proteomes" id="UP000887577">
    <property type="component" value="Unplaced"/>
</dbReference>
<feature type="domain" description="MULE transposase" evidence="1">
    <location>
        <begin position="5"/>
        <end position="80"/>
    </location>
</feature>
<dbReference type="Pfam" id="PF10551">
    <property type="entry name" value="MULE"/>
    <property type="match status" value="1"/>
</dbReference>
<sequence length="400" mass="47364">MHSLIESNEGEHWVVTAMALMVNKDEASYDIIFNSIKKRWGELGVKPTFERVHADYEEAQSNALKTAFGEDKINGCLFHFDQCLLRYIGERGLYPYYNQKKTGKDTPESHRRIRTWIRSLMALPLLPKYDCQELAKILCRPPPKPENVSENEWPTVALQEVADYVNNEWVSRKDHMWNFNNLRRVRNTNRCEGFHSALGKMLDKKPKLKLFLKDMQLLCTEIEAEIEGIQQNRQKAYRSKKYAWLDERLKFYEDLFQKDISEAKTTTEKNFVRFRHCRRVSYLLHEIRNKSCNTVKSEKKHKPETLKVWKTDLNYIFDKDEDYGSWIEWMEKEEDLMISRGELEDDLDDIVEESFSFEMDEKDFNDADLSVLLASPPLKSSKKIIVKTVNFHTLAQFFLI</sequence>
<reference evidence="3" key="1">
    <citation type="submission" date="2022-11" db="UniProtKB">
        <authorList>
            <consortium name="WormBaseParasite"/>
        </authorList>
    </citation>
    <scope>IDENTIFICATION</scope>
</reference>
<organism evidence="2 3">
    <name type="scientific">Panagrolaimus superbus</name>
    <dbReference type="NCBI Taxonomy" id="310955"/>
    <lineage>
        <taxon>Eukaryota</taxon>
        <taxon>Metazoa</taxon>
        <taxon>Ecdysozoa</taxon>
        <taxon>Nematoda</taxon>
        <taxon>Chromadorea</taxon>
        <taxon>Rhabditida</taxon>
        <taxon>Tylenchina</taxon>
        <taxon>Panagrolaimomorpha</taxon>
        <taxon>Panagrolaimoidea</taxon>
        <taxon>Panagrolaimidae</taxon>
        <taxon>Panagrolaimus</taxon>
    </lineage>
</organism>
<protein>
    <submittedName>
        <fullName evidence="3">MULE transposase domain-containing protein</fullName>
    </submittedName>
</protein>
<evidence type="ECO:0000313" key="3">
    <source>
        <dbReference type="WBParaSite" id="PSU_v2.g15309.t1"/>
    </source>
</evidence>
<evidence type="ECO:0000313" key="2">
    <source>
        <dbReference type="Proteomes" id="UP000887577"/>
    </source>
</evidence>
<dbReference type="InterPro" id="IPR018289">
    <property type="entry name" value="MULE_transposase_dom"/>
</dbReference>
<proteinExistence type="predicted"/>
<accession>A0A914YCX1</accession>
<name>A0A914YCX1_9BILA</name>
<dbReference type="WBParaSite" id="PSU_v2.g15309.t1">
    <property type="protein sequence ID" value="PSU_v2.g15309.t1"/>
    <property type="gene ID" value="PSU_v2.g15309"/>
</dbReference>